<organism evidence="3 5">
    <name type="scientific">Corynebacterium imitans</name>
    <dbReference type="NCBI Taxonomy" id="156978"/>
    <lineage>
        <taxon>Bacteria</taxon>
        <taxon>Bacillati</taxon>
        <taxon>Actinomycetota</taxon>
        <taxon>Actinomycetes</taxon>
        <taxon>Mycobacteriales</taxon>
        <taxon>Corynebacteriaceae</taxon>
        <taxon>Corynebacterium</taxon>
    </lineage>
</organism>
<proteinExistence type="predicted"/>
<dbReference type="Proteomes" id="UP000028780">
    <property type="component" value="Chromosome"/>
</dbReference>
<dbReference type="eggNOG" id="ENOG5031IXH">
    <property type="taxonomic scope" value="Bacteria"/>
</dbReference>
<dbReference type="OrthoDB" id="4408164at2"/>
<sequence length="180" mass="18327">MTTAAALVALAAGSAGTAGAQGLSSSPALADYIDVDRVGQLNSTVLGGASVDAAKQRTTQSGIAVSLPEGAKPLPAAEAKEAVVGLWHAKQSKAMTLELRGDGTLTYDDGCNSGNGTYHFDDKGLLHVGDLSETRVMCDSATMENANELKSLLRAKPAVYQADGGFALGSQGKAIEFLAE</sequence>
<dbReference type="KEGG" id="cii:CIMIT_08440"/>
<dbReference type="RefSeq" id="WP_038591636.1">
    <property type="nucleotide sequence ID" value="NZ_CP009211.1"/>
</dbReference>
<dbReference type="HOGENOM" id="CLU_128092_0_0_11"/>
<evidence type="ECO:0000313" key="3">
    <source>
        <dbReference type="EMBL" id="AIJ33934.1"/>
    </source>
</evidence>
<dbReference type="Pfam" id="PF03724">
    <property type="entry name" value="META"/>
    <property type="match status" value="1"/>
</dbReference>
<dbReference type="AlphaFoldDB" id="A0A076NHI6"/>
<keyword evidence="5" id="KW-1185">Reference proteome</keyword>
<dbReference type="Proteomes" id="UP000215374">
    <property type="component" value="Chromosome 1"/>
</dbReference>
<dbReference type="InterPro" id="IPR005184">
    <property type="entry name" value="DUF306_Meta_HslJ"/>
</dbReference>
<reference evidence="3 5" key="1">
    <citation type="submission" date="2014-08" db="EMBL/GenBank/DDBJ databases">
        <title>Complete genome sequence of Corynebacterium imitans DSM 44264, isolated from a five-month-old boy with suspected pharyngeal diphtheria.</title>
        <authorList>
            <person name="Mollmann S."/>
            <person name="Albersmeier A."/>
            <person name="Ruckert C."/>
            <person name="Tauch A."/>
        </authorList>
    </citation>
    <scope>NUCLEOTIDE SEQUENCE [LARGE SCALE GENOMIC DNA]</scope>
    <source>
        <strain evidence="3 5">DSM 44264</strain>
    </source>
</reference>
<dbReference type="EMBL" id="LT906467">
    <property type="protein sequence ID" value="SNV77320.1"/>
    <property type="molecule type" value="Genomic_DNA"/>
</dbReference>
<feature type="signal peptide" evidence="1">
    <location>
        <begin position="1"/>
        <end position="20"/>
    </location>
</feature>
<keyword evidence="1" id="KW-0732">Signal</keyword>
<evidence type="ECO:0000256" key="1">
    <source>
        <dbReference type="SAM" id="SignalP"/>
    </source>
</evidence>
<dbReference type="Gene3D" id="2.40.128.270">
    <property type="match status" value="1"/>
</dbReference>
<accession>A0A076NHI6</accession>
<reference evidence="4 6" key="2">
    <citation type="submission" date="2017-06" db="EMBL/GenBank/DDBJ databases">
        <authorList>
            <consortium name="Pathogen Informatics"/>
        </authorList>
    </citation>
    <scope>NUCLEOTIDE SEQUENCE [LARGE SCALE GENOMIC DNA]</scope>
    <source>
        <strain evidence="4 6">NCTC13015</strain>
    </source>
</reference>
<dbReference type="EMBL" id="CP009211">
    <property type="protein sequence ID" value="AIJ33934.1"/>
    <property type="molecule type" value="Genomic_DNA"/>
</dbReference>
<feature type="chain" id="PRO_5001715785" evidence="1">
    <location>
        <begin position="21"/>
        <end position="180"/>
    </location>
</feature>
<evidence type="ECO:0000313" key="6">
    <source>
        <dbReference type="Proteomes" id="UP000215374"/>
    </source>
</evidence>
<feature type="domain" description="DUF306" evidence="2">
    <location>
        <begin position="89"/>
        <end position="160"/>
    </location>
</feature>
<evidence type="ECO:0000313" key="4">
    <source>
        <dbReference type="EMBL" id="SNV77320.1"/>
    </source>
</evidence>
<protein>
    <submittedName>
        <fullName evidence="4">META domain</fullName>
    </submittedName>
</protein>
<evidence type="ECO:0000313" key="5">
    <source>
        <dbReference type="Proteomes" id="UP000028780"/>
    </source>
</evidence>
<evidence type="ECO:0000259" key="2">
    <source>
        <dbReference type="Pfam" id="PF03724"/>
    </source>
</evidence>
<gene>
    <name evidence="3" type="ORF">CIMIT_08440</name>
    <name evidence="4" type="ORF">SAMEA4535761_01748</name>
</gene>
<name>A0A076NHI6_9CORY</name>
<dbReference type="InterPro" id="IPR038670">
    <property type="entry name" value="HslJ-like_sf"/>
</dbReference>